<sequence length="403" mass="44477">MAPRTRTKSTKNSTATTGKAADAADAVDALTLSKFTLEASHGPAPKLFILPKLVTPEARIVLLPHPRHGRPARFIVSPEAGFYEIKKVSAPTSSPRSWLIEHCAKASDEKDSKSGDAVVDYGAQVVADPELHMATAIDPLFFMIPALVDGQPADESSARKRLLLSSDEYFDRLPDSSSHLTEILRWRDTRTLIERRMATVCDTVEAGDETMFRLNEEKLLKTMVDKASKMGEGGLPPSMEDKFVKRALEAPVLLSNTDAADCEIPNNEASDVVANAAEVPPDVVRLQRLRTAFNFICSSYLPPPLAEKLQRQLKNSTCTDFSALEDYLAKLARLRAEAAELSSLANVPQKRSSEDEVADAQAEKKRKLEEDKQRKASETRGVRELKKVNTSGMKKLSHFFKKT</sequence>
<feature type="region of interest" description="Disordered" evidence="6">
    <location>
        <begin position="1"/>
        <end position="21"/>
    </location>
</feature>
<keyword evidence="3" id="KW-0539">Nucleus</keyword>
<evidence type="ECO:0000313" key="10">
    <source>
        <dbReference type="Proteomes" id="UP000562929"/>
    </source>
</evidence>
<comment type="caution">
    <text evidence="9">The sequence shown here is derived from an EMBL/GenBank/DDBJ whole genome shotgun (WGS) entry which is preliminary data.</text>
</comment>
<dbReference type="PANTHER" id="PTHR13383">
    <property type="entry name" value="RIBONUCLEASE H2 SUBUNIT B"/>
    <property type="match status" value="1"/>
</dbReference>
<dbReference type="Pfam" id="PF17745">
    <property type="entry name" value="Ydr279_N"/>
    <property type="match status" value="1"/>
</dbReference>
<evidence type="ECO:0000256" key="5">
    <source>
        <dbReference type="ARBA" id="ARBA00033464"/>
    </source>
</evidence>
<dbReference type="Proteomes" id="UP000562929">
    <property type="component" value="Unassembled WGS sequence"/>
</dbReference>
<dbReference type="Gene3D" id="1.10.20.120">
    <property type="match status" value="1"/>
</dbReference>
<feature type="region of interest" description="Disordered" evidence="6">
    <location>
        <begin position="343"/>
        <end position="390"/>
    </location>
</feature>
<dbReference type="OrthoDB" id="29098at2759"/>
<dbReference type="PANTHER" id="PTHR13383:SF11">
    <property type="entry name" value="RIBONUCLEASE H2 SUBUNIT B"/>
    <property type="match status" value="1"/>
</dbReference>
<feature type="domain" description="Ribonuclease H2 subunit B wHTH" evidence="7">
    <location>
        <begin position="141"/>
        <end position="310"/>
    </location>
</feature>
<evidence type="ECO:0000256" key="1">
    <source>
        <dbReference type="ARBA" id="ARBA00004123"/>
    </source>
</evidence>
<evidence type="ECO:0000259" key="8">
    <source>
        <dbReference type="Pfam" id="PF17745"/>
    </source>
</evidence>
<evidence type="ECO:0000256" key="3">
    <source>
        <dbReference type="ARBA" id="ARBA00023242"/>
    </source>
</evidence>
<dbReference type="AlphaFoldDB" id="A0A8H4QE72"/>
<dbReference type="GO" id="GO:0006401">
    <property type="term" value="P:RNA catabolic process"/>
    <property type="evidence" value="ECO:0007669"/>
    <property type="project" value="TreeGrafter"/>
</dbReference>
<name>A0A8H4QE72_9HYPO</name>
<dbReference type="CDD" id="cd09270">
    <property type="entry name" value="RNase_H2-B"/>
    <property type="match status" value="1"/>
</dbReference>
<dbReference type="Gene3D" id="2.20.25.530">
    <property type="match status" value="1"/>
</dbReference>
<keyword evidence="10" id="KW-1185">Reference proteome</keyword>
<feature type="compositionally biased region" description="Basic and acidic residues" evidence="6">
    <location>
        <begin position="361"/>
        <end position="387"/>
    </location>
</feature>
<reference evidence="9 10" key="1">
    <citation type="journal article" date="2020" name="G3 (Bethesda)">
        <title>Genetic Underpinnings of Host Manipulation by Ophiocordyceps as Revealed by Comparative Transcriptomics.</title>
        <authorList>
            <person name="Will I."/>
            <person name="Das B."/>
            <person name="Trinh T."/>
            <person name="Brachmann A."/>
            <person name="Ohm R.A."/>
            <person name="de Bekker C."/>
        </authorList>
    </citation>
    <scope>NUCLEOTIDE SEQUENCE [LARGE SCALE GENOMIC DNA]</scope>
    <source>
        <strain evidence="9 10">EC05</strain>
    </source>
</reference>
<evidence type="ECO:0000313" key="9">
    <source>
        <dbReference type="EMBL" id="KAF4595852.1"/>
    </source>
</evidence>
<dbReference type="Pfam" id="PF09468">
    <property type="entry name" value="RNase_H2-Ydr279"/>
    <property type="match status" value="1"/>
</dbReference>
<accession>A0A8H4QE72</accession>
<evidence type="ECO:0000259" key="7">
    <source>
        <dbReference type="Pfam" id="PF09468"/>
    </source>
</evidence>
<protein>
    <recommendedName>
        <fullName evidence="2">Ribonuclease H2 subunit B</fullName>
    </recommendedName>
    <alternativeName>
        <fullName evidence="5">Ribonuclease HI subunit B</fullName>
    </alternativeName>
</protein>
<dbReference type="GO" id="GO:0032299">
    <property type="term" value="C:ribonuclease H2 complex"/>
    <property type="evidence" value="ECO:0007669"/>
    <property type="project" value="InterPro"/>
</dbReference>
<evidence type="ECO:0000256" key="2">
    <source>
        <dbReference type="ARBA" id="ARBA00019062"/>
    </source>
</evidence>
<dbReference type="InterPro" id="IPR040456">
    <property type="entry name" value="RNase_H2_suB"/>
</dbReference>
<feature type="domain" description="Rnh202 triple barrel" evidence="8">
    <location>
        <begin position="49"/>
        <end position="138"/>
    </location>
</feature>
<dbReference type="GO" id="GO:0005654">
    <property type="term" value="C:nucleoplasm"/>
    <property type="evidence" value="ECO:0007669"/>
    <property type="project" value="TreeGrafter"/>
</dbReference>
<comment type="subcellular location">
    <subcellularLocation>
        <location evidence="1">Nucleus</location>
    </subcellularLocation>
</comment>
<evidence type="ECO:0000256" key="4">
    <source>
        <dbReference type="ARBA" id="ARBA00024778"/>
    </source>
</evidence>
<organism evidence="9 10">
    <name type="scientific">Ophiocordyceps camponoti-floridani</name>
    <dbReference type="NCBI Taxonomy" id="2030778"/>
    <lineage>
        <taxon>Eukaryota</taxon>
        <taxon>Fungi</taxon>
        <taxon>Dikarya</taxon>
        <taxon>Ascomycota</taxon>
        <taxon>Pezizomycotina</taxon>
        <taxon>Sordariomycetes</taxon>
        <taxon>Hypocreomycetidae</taxon>
        <taxon>Hypocreales</taxon>
        <taxon>Ophiocordycipitaceae</taxon>
        <taxon>Ophiocordyceps</taxon>
    </lineage>
</organism>
<dbReference type="InterPro" id="IPR019024">
    <property type="entry name" value="RNase_H2_suB_wHTH"/>
</dbReference>
<gene>
    <name evidence="9" type="ORF">GQ602_001465</name>
</gene>
<proteinExistence type="predicted"/>
<dbReference type="EMBL" id="JAACLJ010000001">
    <property type="protein sequence ID" value="KAF4595852.1"/>
    <property type="molecule type" value="Genomic_DNA"/>
</dbReference>
<dbReference type="InterPro" id="IPR041195">
    <property type="entry name" value="Rnh202_N"/>
</dbReference>
<comment type="function">
    <text evidence="4">Non catalytic subunit of RNase H2, an endonuclease that specifically degrades the RNA of RNA:DNA hybrids. Participates in DNA replication, possibly by mediating the removal of lagging-strand Okazaki fragment RNA primers during DNA replication. Mediates the excision of single ribonucleotides from DNA:RNA duplexes.</text>
</comment>
<evidence type="ECO:0000256" key="6">
    <source>
        <dbReference type="SAM" id="MobiDB-lite"/>
    </source>
</evidence>